<dbReference type="EnsemblPlants" id="Solyc06g064815.1.1">
    <property type="protein sequence ID" value="Solyc06g064815.1.1"/>
    <property type="gene ID" value="Solyc06g064815.1"/>
</dbReference>
<reference evidence="2" key="1">
    <citation type="journal article" date="2012" name="Nature">
        <title>The tomato genome sequence provides insights into fleshy fruit evolution.</title>
        <authorList>
            <consortium name="Tomato Genome Consortium"/>
        </authorList>
    </citation>
    <scope>NUCLEOTIDE SEQUENCE [LARGE SCALE GENOMIC DNA]</scope>
    <source>
        <strain evidence="2">cv. Heinz 1706</strain>
    </source>
</reference>
<protein>
    <submittedName>
        <fullName evidence="2">Uncharacterized protein</fullName>
    </submittedName>
</protein>
<sequence>MIRTTAPTTPSLKQIHDSKSSRNTGYPAMSYRTDEKISSRIKKIPFRRDLTPNVYRIQNCPEYQRYKQRTKRTQHYSLQRLNESFSGPYELFLPVLSREISVHLLFLEDLPK</sequence>
<feature type="region of interest" description="Disordered" evidence="1">
    <location>
        <begin position="1"/>
        <end position="28"/>
    </location>
</feature>
<name>A0A3Q7GWC1_SOLLC</name>
<dbReference type="Gramene" id="Solyc06g064815.1.1">
    <property type="protein sequence ID" value="Solyc06g064815.1.1"/>
    <property type="gene ID" value="Solyc06g064815.1"/>
</dbReference>
<dbReference type="AlphaFoldDB" id="A0A3Q7GWC1"/>
<accession>A0A3Q7GWC1</accession>
<organism evidence="2">
    <name type="scientific">Solanum lycopersicum</name>
    <name type="common">Tomato</name>
    <name type="synonym">Lycopersicon esculentum</name>
    <dbReference type="NCBI Taxonomy" id="4081"/>
    <lineage>
        <taxon>Eukaryota</taxon>
        <taxon>Viridiplantae</taxon>
        <taxon>Streptophyta</taxon>
        <taxon>Embryophyta</taxon>
        <taxon>Tracheophyta</taxon>
        <taxon>Spermatophyta</taxon>
        <taxon>Magnoliopsida</taxon>
        <taxon>eudicotyledons</taxon>
        <taxon>Gunneridae</taxon>
        <taxon>Pentapetalae</taxon>
        <taxon>asterids</taxon>
        <taxon>lamiids</taxon>
        <taxon>Solanales</taxon>
        <taxon>Solanaceae</taxon>
        <taxon>Solanoideae</taxon>
        <taxon>Solaneae</taxon>
        <taxon>Solanum</taxon>
        <taxon>Solanum subgen. Lycopersicon</taxon>
    </lineage>
</organism>
<dbReference type="InParanoid" id="A0A3Q7GWC1"/>
<reference evidence="2" key="2">
    <citation type="submission" date="2019-01" db="UniProtKB">
        <authorList>
            <consortium name="EnsemblPlants"/>
        </authorList>
    </citation>
    <scope>IDENTIFICATION</scope>
    <source>
        <strain evidence="2">cv. Heinz 1706</strain>
    </source>
</reference>
<evidence type="ECO:0000313" key="2">
    <source>
        <dbReference type="EnsemblPlants" id="Solyc06g064815.1.1"/>
    </source>
</evidence>
<dbReference type="Proteomes" id="UP000004994">
    <property type="component" value="Chromosome 6"/>
</dbReference>
<evidence type="ECO:0000313" key="3">
    <source>
        <dbReference type="Proteomes" id="UP000004994"/>
    </source>
</evidence>
<feature type="compositionally biased region" description="Polar residues" evidence="1">
    <location>
        <begin position="1"/>
        <end position="12"/>
    </location>
</feature>
<keyword evidence="3" id="KW-1185">Reference proteome</keyword>
<evidence type="ECO:0000256" key="1">
    <source>
        <dbReference type="SAM" id="MobiDB-lite"/>
    </source>
</evidence>
<proteinExistence type="predicted"/>